<accession>A0ABN2GZS1</accession>
<reference evidence="7 8" key="1">
    <citation type="journal article" date="2019" name="Int. J. Syst. Evol. Microbiol.">
        <title>The Global Catalogue of Microorganisms (GCM) 10K type strain sequencing project: providing services to taxonomists for standard genome sequencing and annotation.</title>
        <authorList>
            <consortium name="The Broad Institute Genomics Platform"/>
            <consortium name="The Broad Institute Genome Sequencing Center for Infectious Disease"/>
            <person name="Wu L."/>
            <person name="Ma J."/>
        </authorList>
    </citation>
    <scope>NUCLEOTIDE SEQUENCE [LARGE SCALE GENOMIC DNA]</scope>
    <source>
        <strain evidence="7 8">JCM 15575</strain>
    </source>
</reference>
<sequence length="705" mass="77904">MPAPPSAFRELREISDLLLLSDDERPARERFIRFLDRFEASGPLVPVVDSLALRLGLYPYASPLAGVHDEAQAMELAYHSPRSLSGRGFTFHSEQQRVYERLMDGESLILSAPTSFGKSAILDALLLSERWANIVVIVPTIALIDETRRRVIDLGTSYYVVSHPSQTRGHRNVFVLTQERFLELDPFPDVDFFVIDEFYKLGDGETDDKRRATLNIAWRQLRNTGAQYYLLGPNIDSLGAGTGEDLAQSFVLSDFSPVVVDVEDRSEVDDRLVDMKKFLNSDADGPSLIFVSSPSRASQIALELATGAADSFVIDLAAWIGDNYDPEWSVARALHGGVGTHTGPMPRSLQRAMVRLFSMGKIDRLVCTTTLIEGVNTVARNVVVYDKKIDRKPIDFFTFSNIRGRAGRMLKHFVGRVISYADNPEPSLSAVDLPIESQSEAASLATLIQLDEAELTPNSLERLSFVLNQDVLSMATIRKNRGLDPELQVQAAREMRNASRSEFQRLSWTGAPRSEELAAVVTFSYNELLRGRDRSGDNPGSLLAKLGAARRSEGDVPSLVAAAMPFIRPGQTRSDVVDDVLSFQRNWMGFKLPSAIRATATIQNEVSKVRGEPAANYEFAIRQIESLFLPPFIAELEDYGLPIPVGVKLSSLGLRGDTIEDVVAKLMAMSTNQGVLAALTRVERWFLSDVAKGLVNEKVTSTSSS</sequence>
<keyword evidence="2" id="KW-0378">Hydrolase</keyword>
<gene>
    <name evidence="7" type="ORF">GCM10009807_24260</name>
</gene>
<comment type="caution">
    <text evidence="7">The sequence shown here is derived from an EMBL/GenBank/DDBJ whole genome shotgun (WGS) entry which is preliminary data.</text>
</comment>
<evidence type="ECO:0000313" key="8">
    <source>
        <dbReference type="Proteomes" id="UP001500596"/>
    </source>
</evidence>
<dbReference type="EMBL" id="BAAAPK010000001">
    <property type="protein sequence ID" value="GAA1679548.1"/>
    <property type="molecule type" value="Genomic_DNA"/>
</dbReference>
<organism evidence="7 8">
    <name type="scientific">Microbacterium lacus</name>
    <dbReference type="NCBI Taxonomy" id="415217"/>
    <lineage>
        <taxon>Bacteria</taxon>
        <taxon>Bacillati</taxon>
        <taxon>Actinomycetota</taxon>
        <taxon>Actinomycetes</taxon>
        <taxon>Micrococcales</taxon>
        <taxon>Microbacteriaceae</taxon>
        <taxon>Microbacterium</taxon>
    </lineage>
</organism>
<keyword evidence="4" id="KW-0067">ATP-binding</keyword>
<dbReference type="InterPro" id="IPR014001">
    <property type="entry name" value="Helicase_ATP-bd"/>
</dbReference>
<dbReference type="SMART" id="SM00487">
    <property type="entry name" value="DEXDc"/>
    <property type="match status" value="1"/>
</dbReference>
<dbReference type="InterPro" id="IPR011545">
    <property type="entry name" value="DEAD/DEAH_box_helicase_dom"/>
</dbReference>
<dbReference type="Proteomes" id="UP001500596">
    <property type="component" value="Unassembled WGS sequence"/>
</dbReference>
<dbReference type="Gene3D" id="3.40.50.300">
    <property type="entry name" value="P-loop containing nucleotide triphosphate hydrolases"/>
    <property type="match status" value="2"/>
</dbReference>
<evidence type="ECO:0000259" key="6">
    <source>
        <dbReference type="PROSITE" id="PS51194"/>
    </source>
</evidence>
<dbReference type="InterPro" id="IPR027417">
    <property type="entry name" value="P-loop_NTPase"/>
</dbReference>
<dbReference type="PROSITE" id="PS51194">
    <property type="entry name" value="HELICASE_CTER"/>
    <property type="match status" value="1"/>
</dbReference>
<evidence type="ECO:0000256" key="3">
    <source>
        <dbReference type="ARBA" id="ARBA00022806"/>
    </source>
</evidence>
<dbReference type="PANTHER" id="PTHR12131">
    <property type="entry name" value="ATP-DEPENDENT RNA AND DNA HELICASE"/>
    <property type="match status" value="1"/>
</dbReference>
<dbReference type="PANTHER" id="PTHR12131:SF1">
    <property type="entry name" value="ATP-DEPENDENT RNA HELICASE SUPV3L1, MITOCHONDRIAL-RELATED"/>
    <property type="match status" value="1"/>
</dbReference>
<name>A0ABN2GZS1_9MICO</name>
<evidence type="ECO:0000256" key="2">
    <source>
        <dbReference type="ARBA" id="ARBA00022801"/>
    </source>
</evidence>
<dbReference type="PROSITE" id="PS51192">
    <property type="entry name" value="HELICASE_ATP_BIND_1"/>
    <property type="match status" value="1"/>
</dbReference>
<evidence type="ECO:0000256" key="4">
    <source>
        <dbReference type="ARBA" id="ARBA00022840"/>
    </source>
</evidence>
<dbReference type="GO" id="GO:0004386">
    <property type="term" value="F:helicase activity"/>
    <property type="evidence" value="ECO:0007669"/>
    <property type="project" value="UniProtKB-KW"/>
</dbReference>
<dbReference type="InterPro" id="IPR001650">
    <property type="entry name" value="Helicase_C-like"/>
</dbReference>
<feature type="domain" description="Helicase ATP-binding" evidence="5">
    <location>
        <begin position="99"/>
        <end position="214"/>
    </location>
</feature>
<evidence type="ECO:0000313" key="7">
    <source>
        <dbReference type="EMBL" id="GAA1679548.1"/>
    </source>
</evidence>
<proteinExistence type="predicted"/>
<evidence type="ECO:0000256" key="1">
    <source>
        <dbReference type="ARBA" id="ARBA00022741"/>
    </source>
</evidence>
<dbReference type="Pfam" id="PF00270">
    <property type="entry name" value="DEAD"/>
    <property type="match status" value="1"/>
</dbReference>
<feature type="domain" description="Helicase C-terminal" evidence="6">
    <location>
        <begin position="267"/>
        <end position="461"/>
    </location>
</feature>
<dbReference type="SMART" id="SM00490">
    <property type="entry name" value="HELICc"/>
    <property type="match status" value="1"/>
</dbReference>
<dbReference type="InterPro" id="IPR050699">
    <property type="entry name" value="RNA-DNA_Helicase"/>
</dbReference>
<evidence type="ECO:0000259" key="5">
    <source>
        <dbReference type="PROSITE" id="PS51192"/>
    </source>
</evidence>
<dbReference type="SUPFAM" id="SSF52540">
    <property type="entry name" value="P-loop containing nucleoside triphosphate hydrolases"/>
    <property type="match status" value="1"/>
</dbReference>
<keyword evidence="8" id="KW-1185">Reference proteome</keyword>
<keyword evidence="1" id="KW-0547">Nucleotide-binding</keyword>
<keyword evidence="3 7" id="KW-0347">Helicase</keyword>
<protein>
    <submittedName>
        <fullName evidence="7">DEAD/DEAH box helicase</fullName>
    </submittedName>
</protein>